<name>A0A0G2GKV0_PHACM</name>
<dbReference type="SUPFAM" id="SSF53335">
    <property type="entry name" value="S-adenosyl-L-methionine-dependent methyltransferases"/>
    <property type="match status" value="1"/>
</dbReference>
<feature type="compositionally biased region" description="Basic and acidic residues" evidence="1">
    <location>
        <begin position="339"/>
        <end position="359"/>
    </location>
</feature>
<dbReference type="EMBL" id="LCWF01000143">
    <property type="protein sequence ID" value="KKY17530.1"/>
    <property type="molecule type" value="Genomic_DNA"/>
</dbReference>
<keyword evidence="3" id="KW-1185">Reference proteome</keyword>
<feature type="region of interest" description="Disordered" evidence="1">
    <location>
        <begin position="339"/>
        <end position="382"/>
    </location>
</feature>
<dbReference type="AlphaFoldDB" id="A0A0G2GKV0"/>
<evidence type="ECO:0000313" key="3">
    <source>
        <dbReference type="Proteomes" id="UP000053317"/>
    </source>
</evidence>
<proteinExistence type="predicted"/>
<accession>A0A0G2GKV0</accession>
<reference evidence="2 3" key="2">
    <citation type="submission" date="2015-05" db="EMBL/GenBank/DDBJ databases">
        <authorList>
            <person name="Morales-Cruz A."/>
            <person name="Amrine K.C."/>
            <person name="Cantu D."/>
        </authorList>
    </citation>
    <scope>NUCLEOTIDE SEQUENCE [LARGE SCALE GENOMIC DNA]</scope>
    <source>
        <strain evidence="2">UCRPC4</strain>
    </source>
</reference>
<dbReference type="PANTHER" id="PTHR43591:SF14">
    <property type="entry name" value="METHYLTRANSFERASE"/>
    <property type="match status" value="1"/>
</dbReference>
<dbReference type="PANTHER" id="PTHR43591">
    <property type="entry name" value="METHYLTRANSFERASE"/>
    <property type="match status" value="1"/>
</dbReference>
<dbReference type="OrthoDB" id="2013972at2759"/>
<feature type="compositionally biased region" description="Acidic residues" evidence="1">
    <location>
        <begin position="26"/>
        <end position="36"/>
    </location>
</feature>
<reference evidence="2 3" key="1">
    <citation type="submission" date="2015-05" db="EMBL/GenBank/DDBJ databases">
        <title>Distinctive expansion of gene families associated with plant cell wall degradation and secondary metabolism in the genomes of grapevine trunk pathogens.</title>
        <authorList>
            <person name="Lawrence D.P."/>
            <person name="Travadon R."/>
            <person name="Rolshausen P.E."/>
            <person name="Baumgartner K."/>
        </authorList>
    </citation>
    <scope>NUCLEOTIDE SEQUENCE [LARGE SCALE GENOMIC DNA]</scope>
    <source>
        <strain evidence="2">UCRPC4</strain>
    </source>
</reference>
<feature type="compositionally biased region" description="Polar residues" evidence="1">
    <location>
        <begin position="1"/>
        <end position="20"/>
    </location>
</feature>
<sequence length="382" mass="44041">MSESPNDIDSNSPQDATTIPTVLEADPNDSDYDEETESLKPDISDYIKQYGRTYHRYKQGSYPFPNDPRELERLDEQFEIFMLLSEGRLHFSPTLFPTAILDVGTGTGTWAIEMGERYPDATVTGTDLSPCQPFEVPPNVCFEIDDASEDDWARDLGSFDLIHSSMMLGSFESFRKFVRTSYKYLKPDNGWLECWELDPTARCDDNTVRSDSPFQEWEDLLHEAAEEKLDPPRPIRYAHRISSYMRNAGFVDVEELKYKLPINSWPGDPKLKELGRRWGEMMLEGMSGFTYKLLGQEGFGWPRHEIEVRLALVRKSMKDRNQHAYQNLHVVWGRRPSTEQEPRIRRQLEQKKREREARRRTLASLGAAVDSSAHTGPASARS</sequence>
<dbReference type="GO" id="GO:0008168">
    <property type="term" value="F:methyltransferase activity"/>
    <property type="evidence" value="ECO:0007669"/>
    <property type="project" value="TreeGrafter"/>
</dbReference>
<organism evidence="2 3">
    <name type="scientific">Phaeomoniella chlamydospora</name>
    <name type="common">Phaeoacremonium chlamydosporum</name>
    <dbReference type="NCBI Taxonomy" id="158046"/>
    <lineage>
        <taxon>Eukaryota</taxon>
        <taxon>Fungi</taxon>
        <taxon>Dikarya</taxon>
        <taxon>Ascomycota</taxon>
        <taxon>Pezizomycotina</taxon>
        <taxon>Eurotiomycetes</taxon>
        <taxon>Chaetothyriomycetidae</taxon>
        <taxon>Phaeomoniellales</taxon>
        <taxon>Phaeomoniellaceae</taxon>
        <taxon>Phaeomoniella</taxon>
    </lineage>
</organism>
<dbReference type="Pfam" id="PF13489">
    <property type="entry name" value="Methyltransf_23"/>
    <property type="match status" value="1"/>
</dbReference>
<comment type="caution">
    <text evidence="2">The sequence shown here is derived from an EMBL/GenBank/DDBJ whole genome shotgun (WGS) entry which is preliminary data.</text>
</comment>
<evidence type="ECO:0000256" key="1">
    <source>
        <dbReference type="SAM" id="MobiDB-lite"/>
    </source>
</evidence>
<protein>
    <submittedName>
        <fullName evidence="2">Putative tam domain</fullName>
    </submittedName>
</protein>
<dbReference type="CDD" id="cd02440">
    <property type="entry name" value="AdoMet_MTases"/>
    <property type="match status" value="1"/>
</dbReference>
<dbReference type="Proteomes" id="UP000053317">
    <property type="component" value="Unassembled WGS sequence"/>
</dbReference>
<evidence type="ECO:0000313" key="2">
    <source>
        <dbReference type="EMBL" id="KKY17530.1"/>
    </source>
</evidence>
<feature type="region of interest" description="Disordered" evidence="1">
    <location>
        <begin position="1"/>
        <end position="39"/>
    </location>
</feature>
<dbReference type="InterPro" id="IPR029063">
    <property type="entry name" value="SAM-dependent_MTases_sf"/>
</dbReference>
<gene>
    <name evidence="2" type="ORF">UCRPC4_g05503</name>
</gene>
<dbReference type="Gene3D" id="3.40.50.150">
    <property type="entry name" value="Vaccinia Virus protein VP39"/>
    <property type="match status" value="1"/>
</dbReference>